<accession>A0ABU6XC98</accession>
<comment type="caution">
    <text evidence="2">The sequence shown here is derived from an EMBL/GenBank/DDBJ whole genome shotgun (WGS) entry which is preliminary data.</text>
</comment>
<proteinExistence type="predicted"/>
<protein>
    <submittedName>
        <fullName evidence="2">Uncharacterized protein</fullName>
    </submittedName>
</protein>
<gene>
    <name evidence="2" type="ORF">PIB30_040463</name>
</gene>
<feature type="compositionally biased region" description="Basic and acidic residues" evidence="1">
    <location>
        <begin position="14"/>
        <end position="31"/>
    </location>
</feature>
<dbReference type="Proteomes" id="UP001341840">
    <property type="component" value="Unassembled WGS sequence"/>
</dbReference>
<sequence>MVANQACVVLRRFAEKEGEEKSVAESPRETRNVGVVAGTGVDSGGGDTTEGEKAGFESEGLIEGEPSREIESGGCCCRVPMGRGLQSPPPPPFIHGDPSPSPRGLSGSPRSPPSRIKSAGTRGGGGNCHPYMQPYILS</sequence>
<feature type="region of interest" description="Disordered" evidence="1">
    <location>
        <begin position="14"/>
        <end position="138"/>
    </location>
</feature>
<reference evidence="2 3" key="1">
    <citation type="journal article" date="2023" name="Plants (Basel)">
        <title>Bridging the Gap: Combining Genomics and Transcriptomics Approaches to Understand Stylosanthes scabra, an Orphan Legume from the Brazilian Caatinga.</title>
        <authorList>
            <person name="Ferreira-Neto J.R.C."/>
            <person name="da Silva M.D."/>
            <person name="Binneck E."/>
            <person name="de Melo N.F."/>
            <person name="da Silva R.H."/>
            <person name="de Melo A.L.T.M."/>
            <person name="Pandolfi V."/>
            <person name="Bustamante F.O."/>
            <person name="Brasileiro-Vidal A.C."/>
            <person name="Benko-Iseppon A.M."/>
        </authorList>
    </citation>
    <scope>NUCLEOTIDE SEQUENCE [LARGE SCALE GENOMIC DNA]</scope>
    <source>
        <tissue evidence="2">Leaves</tissue>
    </source>
</reference>
<feature type="compositionally biased region" description="Low complexity" evidence="1">
    <location>
        <begin position="102"/>
        <end position="115"/>
    </location>
</feature>
<organism evidence="2 3">
    <name type="scientific">Stylosanthes scabra</name>
    <dbReference type="NCBI Taxonomy" id="79078"/>
    <lineage>
        <taxon>Eukaryota</taxon>
        <taxon>Viridiplantae</taxon>
        <taxon>Streptophyta</taxon>
        <taxon>Embryophyta</taxon>
        <taxon>Tracheophyta</taxon>
        <taxon>Spermatophyta</taxon>
        <taxon>Magnoliopsida</taxon>
        <taxon>eudicotyledons</taxon>
        <taxon>Gunneridae</taxon>
        <taxon>Pentapetalae</taxon>
        <taxon>rosids</taxon>
        <taxon>fabids</taxon>
        <taxon>Fabales</taxon>
        <taxon>Fabaceae</taxon>
        <taxon>Papilionoideae</taxon>
        <taxon>50 kb inversion clade</taxon>
        <taxon>dalbergioids sensu lato</taxon>
        <taxon>Dalbergieae</taxon>
        <taxon>Pterocarpus clade</taxon>
        <taxon>Stylosanthes</taxon>
    </lineage>
</organism>
<evidence type="ECO:0000313" key="2">
    <source>
        <dbReference type="EMBL" id="MED6195694.1"/>
    </source>
</evidence>
<name>A0ABU6XC98_9FABA</name>
<evidence type="ECO:0000256" key="1">
    <source>
        <dbReference type="SAM" id="MobiDB-lite"/>
    </source>
</evidence>
<keyword evidence="3" id="KW-1185">Reference proteome</keyword>
<evidence type="ECO:0000313" key="3">
    <source>
        <dbReference type="Proteomes" id="UP001341840"/>
    </source>
</evidence>
<dbReference type="EMBL" id="JASCZI010211667">
    <property type="protein sequence ID" value="MED6195694.1"/>
    <property type="molecule type" value="Genomic_DNA"/>
</dbReference>